<reference evidence="2 3" key="1">
    <citation type="journal article" date="2016" name="Nat. Commun.">
        <title>Thousands of microbial genomes shed light on interconnected biogeochemical processes in an aquifer system.</title>
        <authorList>
            <person name="Anantharaman K."/>
            <person name="Brown C.T."/>
            <person name="Hug L.A."/>
            <person name="Sharon I."/>
            <person name="Castelle C.J."/>
            <person name="Probst A.J."/>
            <person name="Thomas B.C."/>
            <person name="Singh A."/>
            <person name="Wilkins M.J."/>
            <person name="Karaoz U."/>
            <person name="Brodie E.L."/>
            <person name="Williams K.H."/>
            <person name="Hubbard S.S."/>
            <person name="Banfield J.F."/>
        </authorList>
    </citation>
    <scope>NUCLEOTIDE SEQUENCE [LARGE SCALE GENOMIC DNA]</scope>
</reference>
<accession>A0A1F6GWZ0</accession>
<name>A0A1F6GWZ0_9PROT</name>
<dbReference type="EMBL" id="MFNF01000021">
    <property type="protein sequence ID" value="OGH02693.1"/>
    <property type="molecule type" value="Genomic_DNA"/>
</dbReference>
<dbReference type="AlphaFoldDB" id="A0A1F6GWZ0"/>
<proteinExistence type="predicted"/>
<dbReference type="Proteomes" id="UP000177583">
    <property type="component" value="Unassembled WGS sequence"/>
</dbReference>
<protein>
    <submittedName>
        <fullName evidence="2">Uncharacterized protein</fullName>
    </submittedName>
</protein>
<comment type="caution">
    <text evidence="2">The sequence shown here is derived from an EMBL/GenBank/DDBJ whole genome shotgun (WGS) entry which is preliminary data.</text>
</comment>
<organism evidence="2 3">
    <name type="scientific">Candidatus Lambdaproteobacteria bacterium RIFOXYD2_FULL_56_26</name>
    <dbReference type="NCBI Taxonomy" id="1817773"/>
    <lineage>
        <taxon>Bacteria</taxon>
        <taxon>Pseudomonadati</taxon>
        <taxon>Pseudomonadota</taxon>
        <taxon>Candidatus Lambdaproteobacteria</taxon>
    </lineage>
</organism>
<evidence type="ECO:0000256" key="1">
    <source>
        <dbReference type="SAM" id="MobiDB-lite"/>
    </source>
</evidence>
<evidence type="ECO:0000313" key="3">
    <source>
        <dbReference type="Proteomes" id="UP000177583"/>
    </source>
</evidence>
<gene>
    <name evidence="2" type="ORF">A2557_11460</name>
</gene>
<evidence type="ECO:0000313" key="2">
    <source>
        <dbReference type="EMBL" id="OGH02693.1"/>
    </source>
</evidence>
<feature type="region of interest" description="Disordered" evidence="1">
    <location>
        <begin position="166"/>
        <end position="190"/>
    </location>
</feature>
<sequence>MIKVNRPSPDWRPTTFNGQVVMMKSLFVFFFILVGCAQSLWAWDFSDLRKNLKQDLGDGTAQQSSVALVFRTLGREDLKERFNLVEIKRDLAHELAKSFKIPDPLISAEVLRNNGLTYDKLLANANLTEEFAKRNQADLVLLVSIEPKGEDLLLGAKLVTTRNQPLSNQQLELSPKGKQKQARPSGEQASLVRVQLPKSGLKQKSRTVAQFGGEGFNPKDFAGDQNDSWVEMNPTAFLNPVNNFIQATVWAKNLPDTDVRFKRLRYEYTLPDLLQFGFQGNGNDQSGPHSAYAHVKVQVVNIEEFAAAIGYRRRVMWNSENTDFNQGHAVDSFNDKRNKSTLFASVSRKETSLGLLGNLYLDNQQVGLGAKFLVTEEIKVIADSYYNFYDKPLVSNDGAFGVEIHSQSGAIASLVYRVDSAQVHFSFGYSY</sequence>